<keyword evidence="3 9" id="KW-0853">WD repeat</keyword>
<dbReference type="Pfam" id="PF08581">
    <property type="entry name" value="Tup_N"/>
    <property type="match status" value="1"/>
</dbReference>
<keyword evidence="4" id="KW-0677">Repeat</keyword>
<evidence type="ECO:0000256" key="5">
    <source>
        <dbReference type="ARBA" id="ARBA00023015"/>
    </source>
</evidence>
<dbReference type="InterPro" id="IPR020472">
    <property type="entry name" value="WD40_PAC1"/>
</dbReference>
<dbReference type="PROSITE" id="PS00678">
    <property type="entry name" value="WD_REPEATS_1"/>
    <property type="match status" value="4"/>
</dbReference>
<dbReference type="PROSITE" id="PS50082">
    <property type="entry name" value="WD_REPEATS_2"/>
    <property type="match status" value="6"/>
</dbReference>
<evidence type="ECO:0000256" key="4">
    <source>
        <dbReference type="ARBA" id="ARBA00022737"/>
    </source>
</evidence>
<evidence type="ECO:0000313" key="13">
    <source>
        <dbReference type="EMBL" id="KAG7561989.1"/>
    </source>
</evidence>
<feature type="compositionally biased region" description="Pro residues" evidence="11">
    <location>
        <begin position="169"/>
        <end position="181"/>
    </location>
</feature>
<dbReference type="CDD" id="cd00200">
    <property type="entry name" value="WD40"/>
    <property type="match status" value="1"/>
</dbReference>
<comment type="similarity">
    <text evidence="8">Belongs to the WD repeat TUP1 family.</text>
</comment>
<dbReference type="InterPro" id="IPR036322">
    <property type="entry name" value="WD40_repeat_dom_sf"/>
</dbReference>
<organism evidence="13 14">
    <name type="scientific">Filobasidium floriforme</name>
    <dbReference type="NCBI Taxonomy" id="5210"/>
    <lineage>
        <taxon>Eukaryota</taxon>
        <taxon>Fungi</taxon>
        <taxon>Dikarya</taxon>
        <taxon>Basidiomycota</taxon>
        <taxon>Agaricomycotina</taxon>
        <taxon>Tremellomycetes</taxon>
        <taxon>Filobasidiales</taxon>
        <taxon>Filobasidiaceae</taxon>
        <taxon>Filobasidium</taxon>
    </lineage>
</organism>
<dbReference type="SUPFAM" id="SSF50978">
    <property type="entry name" value="WD40 repeat-like"/>
    <property type="match status" value="1"/>
</dbReference>
<evidence type="ECO:0000256" key="6">
    <source>
        <dbReference type="ARBA" id="ARBA00023163"/>
    </source>
</evidence>
<dbReference type="PRINTS" id="PR00320">
    <property type="entry name" value="GPROTEINBRPT"/>
</dbReference>
<feature type="coiled-coil region" evidence="10">
    <location>
        <begin position="76"/>
        <end position="110"/>
    </location>
</feature>
<evidence type="ECO:0000256" key="10">
    <source>
        <dbReference type="SAM" id="Coils"/>
    </source>
</evidence>
<dbReference type="SMART" id="SM00320">
    <property type="entry name" value="WD40"/>
    <property type="match status" value="7"/>
</dbReference>
<dbReference type="PROSITE" id="PS50294">
    <property type="entry name" value="WD_REPEATS_REGION"/>
    <property type="match status" value="6"/>
</dbReference>
<feature type="region of interest" description="Disordered" evidence="11">
    <location>
        <begin position="140"/>
        <end position="244"/>
    </location>
</feature>
<dbReference type="Gene3D" id="1.20.5.340">
    <property type="match status" value="1"/>
</dbReference>
<keyword evidence="6" id="KW-0804">Transcription</keyword>
<evidence type="ECO:0000256" key="1">
    <source>
        <dbReference type="ARBA" id="ARBA00004123"/>
    </source>
</evidence>
<evidence type="ECO:0000256" key="3">
    <source>
        <dbReference type="ARBA" id="ARBA00022574"/>
    </source>
</evidence>
<feature type="repeat" description="WD" evidence="9">
    <location>
        <begin position="327"/>
        <end position="361"/>
    </location>
</feature>
<dbReference type="EMBL" id="JABELV010000041">
    <property type="protein sequence ID" value="KAG7561989.1"/>
    <property type="molecule type" value="Genomic_DNA"/>
</dbReference>
<dbReference type="Proteomes" id="UP000812966">
    <property type="component" value="Unassembled WGS sequence"/>
</dbReference>
<keyword evidence="14" id="KW-1185">Reference proteome</keyword>
<feature type="compositionally biased region" description="Basic and acidic residues" evidence="11">
    <location>
        <begin position="182"/>
        <end position="206"/>
    </location>
</feature>
<dbReference type="AlphaFoldDB" id="A0A8K0JMD6"/>
<dbReference type="InterPro" id="IPR001680">
    <property type="entry name" value="WD40_rpt"/>
</dbReference>
<keyword evidence="5" id="KW-0805">Transcription regulation</keyword>
<dbReference type="InterPro" id="IPR050349">
    <property type="entry name" value="WD_LIS1/nudF_dynein_reg"/>
</dbReference>
<reference evidence="13" key="1">
    <citation type="submission" date="2020-04" db="EMBL/GenBank/DDBJ databases">
        <title>Analysis of mating type loci in Filobasidium floriforme.</title>
        <authorList>
            <person name="Nowrousian M."/>
        </authorList>
    </citation>
    <scope>NUCLEOTIDE SEQUENCE</scope>
    <source>
        <strain evidence="13">CBS 6242</strain>
    </source>
</reference>
<feature type="repeat" description="WD" evidence="9">
    <location>
        <begin position="421"/>
        <end position="455"/>
    </location>
</feature>
<feature type="region of interest" description="Disordered" evidence="11">
    <location>
        <begin position="1"/>
        <end position="53"/>
    </location>
</feature>
<dbReference type="Pfam" id="PF00400">
    <property type="entry name" value="WD40"/>
    <property type="match status" value="7"/>
</dbReference>
<evidence type="ECO:0000256" key="7">
    <source>
        <dbReference type="ARBA" id="ARBA00023242"/>
    </source>
</evidence>
<evidence type="ECO:0000256" key="8">
    <source>
        <dbReference type="ARBA" id="ARBA00060760"/>
    </source>
</evidence>
<feature type="compositionally biased region" description="Low complexity" evidence="11">
    <location>
        <begin position="154"/>
        <end position="164"/>
    </location>
</feature>
<dbReference type="GO" id="GO:0005634">
    <property type="term" value="C:nucleus"/>
    <property type="evidence" value="ECO:0007669"/>
    <property type="project" value="UniProtKB-SubCell"/>
</dbReference>
<evidence type="ECO:0000256" key="2">
    <source>
        <dbReference type="ARBA" id="ARBA00022491"/>
    </source>
</evidence>
<evidence type="ECO:0000313" key="14">
    <source>
        <dbReference type="Proteomes" id="UP000812966"/>
    </source>
</evidence>
<evidence type="ECO:0000256" key="9">
    <source>
        <dbReference type="PROSITE-ProRule" id="PRU00221"/>
    </source>
</evidence>
<name>A0A8K0JMD6_9TREE</name>
<accession>A0A8K0JMD6</accession>
<feature type="domain" description="Transcriptional repressor Tup1 N-terminal" evidence="12">
    <location>
        <begin position="66"/>
        <end position="138"/>
    </location>
</feature>
<feature type="repeat" description="WD" evidence="9">
    <location>
        <begin position="456"/>
        <end position="497"/>
    </location>
</feature>
<evidence type="ECO:0000256" key="11">
    <source>
        <dbReference type="SAM" id="MobiDB-lite"/>
    </source>
</evidence>
<sequence>MALPPGPGARIVDGPPGSNPGGVPPPGAVLIPSGGPGGPSVAGHHPHQVQSAHHQIHDNGAHDKMASLLNEVRSEYEAMQTDCMVLKGQRDEYENKINQQIQEIALIRQGLYELEAQHAKIRGEYDAEINRLRRELDHVRAGPAGNGAPPPVPASATSASGVGTLPSFLPAPPGGPLPPNPADRERELERERQRERDREREREHRLPPPTASGAAATSVGRPTPTPAPKSPPLMLSELDPDTLPRDFKKEGQGWSVVWNPKTKKQLEIAPIHTLVHESVVCCVKFSNDGLLLATGCNRTAQIFDTKTGAKTHILSDETASQAGDLYIRSITFSPDCKYLATGAEDRQIRIWDIKTKRIRHLLQGHQQEIYSLEFSRDGGFIVSGSGDKSARIWDMATGSCVFDLRIDDVVQGEVGPIDAGITSVALSPDSRLVAAGSLDTVVRVWSTVTGQQIERLRGHKDSVYSVAFSPDGNSLVSGSLDRTLRVWDLSGTKRAVSQNLKGGQIVNSSGTCAHTLNGHKDYVLSVGVTPDGQWVVSGSKDRSIQFWNVASEQAHLMLQGHKNSVISIDLAKSGNMLASGSGDCHARIWSYNTPA</sequence>
<dbReference type="OrthoDB" id="17410at2759"/>
<dbReference type="Gene3D" id="2.130.10.10">
    <property type="entry name" value="YVTN repeat-like/Quinoprotein amine dehydrogenase"/>
    <property type="match status" value="1"/>
</dbReference>
<keyword evidence="7" id="KW-0539">Nucleus</keyword>
<dbReference type="InterPro" id="IPR015943">
    <property type="entry name" value="WD40/YVTN_repeat-like_dom_sf"/>
</dbReference>
<evidence type="ECO:0000259" key="12">
    <source>
        <dbReference type="Pfam" id="PF08581"/>
    </source>
</evidence>
<keyword evidence="10" id="KW-0175">Coiled coil</keyword>
<proteinExistence type="inferred from homology"/>
<feature type="repeat" description="WD" evidence="9">
    <location>
        <begin position="558"/>
        <end position="595"/>
    </location>
</feature>
<comment type="caution">
    <text evidence="13">The sequence shown here is derived from an EMBL/GenBank/DDBJ whole genome shotgun (WGS) entry which is preliminary data.</text>
</comment>
<dbReference type="FunFam" id="2.130.10.10:FF:000503">
    <property type="entry name" value="Glucose repression regulatory protein TUP1"/>
    <property type="match status" value="1"/>
</dbReference>
<protein>
    <recommendedName>
        <fullName evidence="12">Transcriptional repressor Tup1 N-terminal domain-containing protein</fullName>
    </recommendedName>
</protein>
<comment type="subcellular location">
    <subcellularLocation>
        <location evidence="1">Nucleus</location>
    </subcellularLocation>
</comment>
<keyword evidence="2" id="KW-0678">Repressor</keyword>
<dbReference type="InterPro" id="IPR013890">
    <property type="entry name" value="Tscrpt_rep_Tup1_N"/>
</dbReference>
<gene>
    <name evidence="13" type="ORF">FFLO_02544</name>
</gene>
<feature type="repeat" description="WD" evidence="9">
    <location>
        <begin position="516"/>
        <end position="557"/>
    </location>
</feature>
<dbReference type="PANTHER" id="PTHR44129">
    <property type="entry name" value="WD REPEAT-CONTAINING PROTEIN POP1"/>
    <property type="match status" value="1"/>
</dbReference>
<feature type="repeat" description="WD" evidence="9">
    <location>
        <begin position="362"/>
        <end position="403"/>
    </location>
</feature>
<dbReference type="InterPro" id="IPR019775">
    <property type="entry name" value="WD40_repeat_CS"/>
</dbReference>